<organism evidence="15 16">
    <name type="scientific">Polyrhizophydium stewartii</name>
    <dbReference type="NCBI Taxonomy" id="2732419"/>
    <lineage>
        <taxon>Eukaryota</taxon>
        <taxon>Fungi</taxon>
        <taxon>Fungi incertae sedis</taxon>
        <taxon>Chytridiomycota</taxon>
        <taxon>Chytridiomycota incertae sedis</taxon>
        <taxon>Chytridiomycetes</taxon>
        <taxon>Rhizophydiales</taxon>
        <taxon>Rhizophydiales incertae sedis</taxon>
        <taxon>Polyrhizophydium</taxon>
    </lineage>
</organism>
<evidence type="ECO:0000256" key="7">
    <source>
        <dbReference type="ARBA" id="ARBA00024347"/>
    </source>
</evidence>
<keyword evidence="6" id="KW-0539">Nucleus</keyword>
<dbReference type="PROSITE" id="PS51977">
    <property type="entry name" value="WGR"/>
    <property type="match status" value="1"/>
</dbReference>
<dbReference type="SUPFAM" id="SSF52113">
    <property type="entry name" value="BRCT domain"/>
    <property type="match status" value="1"/>
</dbReference>
<keyword evidence="16" id="KW-1185">Reference proteome</keyword>
<dbReference type="PROSITE" id="PS50172">
    <property type="entry name" value="BRCT"/>
    <property type="match status" value="1"/>
</dbReference>
<feature type="compositionally biased region" description="Low complexity" evidence="10">
    <location>
        <begin position="126"/>
        <end position="141"/>
    </location>
</feature>
<dbReference type="PANTHER" id="PTHR10459">
    <property type="entry name" value="DNA LIGASE"/>
    <property type="match status" value="1"/>
</dbReference>
<dbReference type="Pfam" id="PF05406">
    <property type="entry name" value="WGR"/>
    <property type="match status" value="1"/>
</dbReference>
<evidence type="ECO:0000313" key="16">
    <source>
        <dbReference type="Proteomes" id="UP001527925"/>
    </source>
</evidence>
<dbReference type="CDD" id="cd08003">
    <property type="entry name" value="WGR_PARP2_like"/>
    <property type="match status" value="1"/>
</dbReference>
<feature type="domain" description="PARP catalytic" evidence="12">
    <location>
        <begin position="493"/>
        <end position="721"/>
    </location>
</feature>
<dbReference type="InterPro" id="IPR036616">
    <property type="entry name" value="Poly(ADP-ribose)pol_reg_dom_sf"/>
</dbReference>
<evidence type="ECO:0000256" key="6">
    <source>
        <dbReference type="ARBA" id="ARBA00023242"/>
    </source>
</evidence>
<feature type="domain" description="BRCT" evidence="11">
    <location>
        <begin position="19"/>
        <end position="111"/>
    </location>
</feature>
<evidence type="ECO:0000256" key="1">
    <source>
        <dbReference type="ARBA" id="ARBA00004123"/>
    </source>
</evidence>
<reference evidence="15 16" key="1">
    <citation type="submission" date="2023-09" db="EMBL/GenBank/DDBJ databases">
        <title>Pangenome analysis of Batrachochytrium dendrobatidis and related Chytrids.</title>
        <authorList>
            <person name="Yacoub M.N."/>
            <person name="Stajich J.E."/>
            <person name="James T.Y."/>
        </authorList>
    </citation>
    <scope>NUCLEOTIDE SEQUENCE [LARGE SCALE GENOMIC DNA]</scope>
    <source>
        <strain evidence="15 16">JEL0888</strain>
    </source>
</reference>
<dbReference type="InterPro" id="IPR036420">
    <property type="entry name" value="BRCT_dom_sf"/>
</dbReference>
<dbReference type="Pfam" id="PF02877">
    <property type="entry name" value="PARP_reg"/>
    <property type="match status" value="1"/>
</dbReference>
<evidence type="ECO:0000256" key="3">
    <source>
        <dbReference type="ARBA" id="ARBA00022679"/>
    </source>
</evidence>
<keyword evidence="4" id="KW-0548">Nucleotidyltransferase</keyword>
<dbReference type="Gene3D" id="3.90.228.10">
    <property type="match status" value="1"/>
</dbReference>
<evidence type="ECO:0000256" key="10">
    <source>
        <dbReference type="SAM" id="MobiDB-lite"/>
    </source>
</evidence>
<feature type="compositionally biased region" description="Basic and acidic residues" evidence="10">
    <location>
        <begin position="189"/>
        <end position="207"/>
    </location>
</feature>
<evidence type="ECO:0000259" key="12">
    <source>
        <dbReference type="PROSITE" id="PS51059"/>
    </source>
</evidence>
<dbReference type="Proteomes" id="UP001527925">
    <property type="component" value="Unassembled WGS sequence"/>
</dbReference>
<dbReference type="PROSITE" id="PS51059">
    <property type="entry name" value="PARP_CATALYTIC"/>
    <property type="match status" value="1"/>
</dbReference>
<feature type="region of interest" description="Disordered" evidence="10">
    <location>
        <begin position="334"/>
        <end position="361"/>
    </location>
</feature>
<evidence type="ECO:0000259" key="14">
    <source>
        <dbReference type="PROSITE" id="PS51977"/>
    </source>
</evidence>
<dbReference type="SUPFAM" id="SSF47587">
    <property type="entry name" value="Domain of poly(ADP-ribose) polymerase"/>
    <property type="match status" value="1"/>
</dbReference>
<comment type="subcellular location">
    <subcellularLocation>
        <location evidence="1">Nucleus</location>
    </subcellularLocation>
</comment>
<sequence length="721" mass="77917">MSRRSSRTKAASDAAAAAASPMLFEPFVFAITAKAAREEPTLEKAIKAAGGAVAASVTAKVTHVVALEAELQQPAGKAKTALDKSLPLVSPDFITKSVAEGKLEDIAGYTLKATSGGGSNGGAGSGSAADDTGSAAATAPPAKRKADDAADAAAAATSKDDSTSKPAKKAKGKAAASDKTADDQAADTKAPDAKAAGADDKEPEKKVVAIKKGKSVVDPACPMSKTTHVVERGDEVFDVMLNQTNISANNNKFYVIQLLKDDASPKHYVWTRWGRVGLSGQTSLQPCGSFDMAYSEFCKKFNDKTRNSWVNRKSFVKYPGKYFLIERDFSNDDDDDDDDADAAGGGAGASGDAKPSSAPLLESKLEKPVKELMELIFNLDMMNRQMTEIGYDAKKMPLGKLSKANIQKARPGYEVLKRISDVIQNNTSASRSNQLMELSSEFYTIIPHEFGMSRPPVINTLPMLKTKLDMVEALADIQIAANLIKANNSVTEHPMDVNYRSLMCDLKPIDHSSDTFRLVRDYTSKTHGSTHNSYSLEVLDVFDVGRRGESDRFVGAGYDKMPNRMLLWHGSRLTNFVGILSQGLRIAPPEAPVTGYMFGKGVYFADMVSKSANYCCTNRSSNVGILLLCEVALGTTNNLVNSDYHANTKIDHKTVHSTKGMGRNVPNPAEFVTLDDGVVVPAGKAVNAPEPNLYLQYNEFIVYRVEQIRIRYLVKMKFDYR</sequence>
<dbReference type="InterPro" id="IPR012317">
    <property type="entry name" value="Poly(ADP-ribose)pol_cat_dom"/>
</dbReference>
<comment type="catalytic activity">
    <reaction evidence="8">
        <text>NAD(+) + (ADP-D-ribosyl)n-acceptor = nicotinamide + (ADP-D-ribosyl)n+1-acceptor + H(+).</text>
        <dbReference type="EC" id="2.4.2.30"/>
    </reaction>
</comment>
<evidence type="ECO:0000256" key="2">
    <source>
        <dbReference type="ARBA" id="ARBA00022676"/>
    </source>
</evidence>
<dbReference type="InterPro" id="IPR050800">
    <property type="entry name" value="ARTD/PARP"/>
</dbReference>
<feature type="domain" description="WGR" evidence="14">
    <location>
        <begin position="226"/>
        <end position="322"/>
    </location>
</feature>
<dbReference type="EC" id="2.4.2.-" evidence="9"/>
<evidence type="ECO:0000313" key="15">
    <source>
        <dbReference type="EMBL" id="KAL2916598.1"/>
    </source>
</evidence>
<evidence type="ECO:0000259" key="11">
    <source>
        <dbReference type="PROSITE" id="PS50172"/>
    </source>
</evidence>
<proteinExistence type="inferred from homology"/>
<dbReference type="PROSITE" id="PS51060">
    <property type="entry name" value="PARP_ALPHA_HD"/>
    <property type="match status" value="1"/>
</dbReference>
<dbReference type="InterPro" id="IPR004102">
    <property type="entry name" value="Poly(ADP-ribose)pol_reg_dom"/>
</dbReference>
<name>A0ABR4NAN7_9FUNG</name>
<dbReference type="Gene3D" id="3.40.50.10190">
    <property type="entry name" value="BRCT domain"/>
    <property type="match status" value="1"/>
</dbReference>
<dbReference type="CDD" id="cd01437">
    <property type="entry name" value="parp_like"/>
    <property type="match status" value="1"/>
</dbReference>
<feature type="compositionally biased region" description="Gly residues" evidence="10">
    <location>
        <begin position="115"/>
        <end position="125"/>
    </location>
</feature>
<keyword evidence="2 9" id="KW-0328">Glycosyltransferase</keyword>
<feature type="region of interest" description="Disordered" evidence="10">
    <location>
        <begin position="114"/>
        <end position="207"/>
    </location>
</feature>
<evidence type="ECO:0000259" key="13">
    <source>
        <dbReference type="PROSITE" id="PS51060"/>
    </source>
</evidence>
<accession>A0ABR4NAN7</accession>
<dbReference type="Pfam" id="PF16589">
    <property type="entry name" value="BRCT_2"/>
    <property type="match status" value="1"/>
</dbReference>
<protein>
    <recommendedName>
        <fullName evidence="9">Poly [ADP-ribose] polymerase</fullName>
        <shortName evidence="9">PARP</shortName>
        <ecNumber evidence="9">2.4.2.-</ecNumber>
    </recommendedName>
</protein>
<keyword evidence="3 9" id="KW-0808">Transferase</keyword>
<dbReference type="SUPFAM" id="SSF142921">
    <property type="entry name" value="WGR domain-like"/>
    <property type="match status" value="1"/>
</dbReference>
<dbReference type="Gene3D" id="1.20.142.10">
    <property type="entry name" value="Poly(ADP-ribose) polymerase, regulatory domain"/>
    <property type="match status" value="1"/>
</dbReference>
<keyword evidence="5 9" id="KW-0520">NAD</keyword>
<comment type="similarity">
    <text evidence="7">Belongs to the ARTD/PARP family.</text>
</comment>
<evidence type="ECO:0000256" key="4">
    <source>
        <dbReference type="ARBA" id="ARBA00022695"/>
    </source>
</evidence>
<feature type="domain" description="PARP alpha-helical" evidence="13">
    <location>
        <begin position="362"/>
        <end position="485"/>
    </location>
</feature>
<dbReference type="Pfam" id="PF00644">
    <property type="entry name" value="PARP"/>
    <property type="match status" value="1"/>
</dbReference>
<dbReference type="PANTHER" id="PTHR10459:SF60">
    <property type="entry name" value="POLY [ADP-RIBOSE] POLYMERASE 2"/>
    <property type="match status" value="1"/>
</dbReference>
<dbReference type="SMART" id="SM00773">
    <property type="entry name" value="WGR"/>
    <property type="match status" value="1"/>
</dbReference>
<dbReference type="InterPro" id="IPR036930">
    <property type="entry name" value="WGR_dom_sf"/>
</dbReference>
<gene>
    <name evidence="15" type="ORF">HK105_203710</name>
</gene>
<evidence type="ECO:0000256" key="9">
    <source>
        <dbReference type="RuleBase" id="RU362114"/>
    </source>
</evidence>
<evidence type="ECO:0000256" key="5">
    <source>
        <dbReference type="ARBA" id="ARBA00023027"/>
    </source>
</evidence>
<dbReference type="SUPFAM" id="SSF56399">
    <property type="entry name" value="ADP-ribosylation"/>
    <property type="match status" value="1"/>
</dbReference>
<dbReference type="EMBL" id="JADGIZ020000015">
    <property type="protein sequence ID" value="KAL2916598.1"/>
    <property type="molecule type" value="Genomic_DNA"/>
</dbReference>
<dbReference type="Gene3D" id="2.20.140.10">
    <property type="entry name" value="WGR domain"/>
    <property type="match status" value="1"/>
</dbReference>
<dbReference type="SMART" id="SM00292">
    <property type="entry name" value="BRCT"/>
    <property type="match status" value="1"/>
</dbReference>
<evidence type="ECO:0000256" key="8">
    <source>
        <dbReference type="ARBA" id="ARBA00033987"/>
    </source>
</evidence>
<comment type="caution">
    <text evidence="15">The sequence shown here is derived from an EMBL/GenBank/DDBJ whole genome shotgun (WGS) entry which is preliminary data.</text>
</comment>
<dbReference type="InterPro" id="IPR001357">
    <property type="entry name" value="BRCT_dom"/>
</dbReference>
<dbReference type="InterPro" id="IPR008893">
    <property type="entry name" value="WGR_domain"/>
</dbReference>